<sequence>MPVDAEAYMSGEIPALSRGGSWLPGKITLGSSQAPSLQRGTSYGSSPRSSLPHTPPTPTHIMGGDFAASNSIPFPKPPWYGSSHRAESVVSTHSRTPSHSHLAGAASTHGLKREKVLGPVLHNGWLQGSMEPPESLDGSLYQESVNLTPHAMLKVTNDSNRQAPISPKQTSTHSEQARMCEGSIAISSPYRKLSQAGVDQASPNRRVAELRPTPQNDRSEMCSSQRSFERPNLSRRHSHNPILAPKPKRINEDDLFRSAQLNNRLARLSLQGRQCHTPDPHTPPRIPQSSNPESKPNMMRRSSSPSSPCPKSSTASKPPSSSGSQKSASHGHRSRHISTPHSVALVPAPIASNLQQSVPSSLLSPLGGHSCYSSSLRGGVSAHKMPPSPAIATRSRTSSIAEGVTDTPFGYVSPLDDDEYDPYAAHPAASPSGSPHRHPPSSLHNFSERDISETRSNKSPSVRKEYIPPGYARPTRDLEWNRVGPAMKTHGIAWLREGDPRQLPSAPRGPRYEVARPPRVDHVHGSWWESGADGTSYAG</sequence>
<accession>A0ABZ1D882</accession>
<feature type="compositionally biased region" description="Polar residues" evidence="1">
    <location>
        <begin position="213"/>
        <end position="226"/>
    </location>
</feature>
<feature type="compositionally biased region" description="Low complexity" evidence="1">
    <location>
        <begin position="302"/>
        <end position="328"/>
    </location>
</feature>
<dbReference type="Proteomes" id="UP001329825">
    <property type="component" value="Chromosome 10"/>
</dbReference>
<dbReference type="RefSeq" id="XP_062794849.1">
    <property type="nucleotide sequence ID" value="XM_062938798.1"/>
</dbReference>
<organism evidence="2 3">
    <name type="scientific">Kwoniella shivajii</name>
    <dbReference type="NCBI Taxonomy" id="564305"/>
    <lineage>
        <taxon>Eukaryota</taxon>
        <taxon>Fungi</taxon>
        <taxon>Dikarya</taxon>
        <taxon>Basidiomycota</taxon>
        <taxon>Agaricomycotina</taxon>
        <taxon>Tremellomycetes</taxon>
        <taxon>Tremellales</taxon>
        <taxon>Cryptococcaceae</taxon>
        <taxon>Kwoniella</taxon>
    </lineage>
</organism>
<keyword evidence="3" id="KW-1185">Reference proteome</keyword>
<gene>
    <name evidence="2" type="ORF">IL334_007104</name>
</gene>
<feature type="region of interest" description="Disordered" evidence="1">
    <location>
        <begin position="376"/>
        <end position="473"/>
    </location>
</feature>
<feature type="region of interest" description="Disordered" evidence="1">
    <location>
        <begin position="191"/>
        <end position="251"/>
    </location>
</feature>
<feature type="region of interest" description="Disordered" evidence="1">
    <location>
        <begin position="497"/>
        <end position="517"/>
    </location>
</feature>
<dbReference type="GeneID" id="87959234"/>
<feature type="compositionally biased region" description="Basic and acidic residues" evidence="1">
    <location>
        <begin position="446"/>
        <end position="466"/>
    </location>
</feature>
<feature type="compositionally biased region" description="Polar residues" evidence="1">
    <location>
        <begin position="29"/>
        <end position="44"/>
    </location>
</feature>
<feature type="compositionally biased region" description="Basic residues" evidence="1">
    <location>
        <begin position="329"/>
        <end position="338"/>
    </location>
</feature>
<evidence type="ECO:0000256" key="1">
    <source>
        <dbReference type="SAM" id="MobiDB-lite"/>
    </source>
</evidence>
<feature type="compositionally biased region" description="Low complexity" evidence="1">
    <location>
        <begin position="424"/>
        <end position="444"/>
    </location>
</feature>
<evidence type="ECO:0000313" key="2">
    <source>
        <dbReference type="EMBL" id="WRT70110.1"/>
    </source>
</evidence>
<name>A0ABZ1D882_9TREE</name>
<dbReference type="EMBL" id="CP141890">
    <property type="protein sequence ID" value="WRT70110.1"/>
    <property type="molecule type" value="Genomic_DNA"/>
</dbReference>
<feature type="region of interest" description="Disordered" evidence="1">
    <location>
        <begin position="271"/>
        <end position="344"/>
    </location>
</feature>
<protein>
    <submittedName>
        <fullName evidence="2">Uncharacterized protein</fullName>
    </submittedName>
</protein>
<reference evidence="2 3" key="1">
    <citation type="submission" date="2024-01" db="EMBL/GenBank/DDBJ databases">
        <title>Comparative genomics of Cryptococcus and Kwoniella reveals pathogenesis evolution and contrasting modes of karyotype evolution via chromosome fusion or intercentromeric recombination.</title>
        <authorList>
            <person name="Coelho M.A."/>
            <person name="David-Palma M."/>
            <person name="Shea T."/>
            <person name="Bowers K."/>
            <person name="McGinley-Smith S."/>
            <person name="Mohammad A.W."/>
            <person name="Gnirke A."/>
            <person name="Yurkov A.M."/>
            <person name="Nowrousian M."/>
            <person name="Sun S."/>
            <person name="Cuomo C.A."/>
            <person name="Heitman J."/>
        </authorList>
    </citation>
    <scope>NUCLEOTIDE SEQUENCE [LARGE SCALE GENOMIC DNA]</scope>
    <source>
        <strain evidence="2">CBS 11374</strain>
    </source>
</reference>
<evidence type="ECO:0000313" key="3">
    <source>
        <dbReference type="Proteomes" id="UP001329825"/>
    </source>
</evidence>
<feature type="region of interest" description="Disordered" evidence="1">
    <location>
        <begin position="27"/>
        <end position="68"/>
    </location>
</feature>
<proteinExistence type="predicted"/>